<dbReference type="InterPro" id="IPR028082">
    <property type="entry name" value="Peripla_BP_I"/>
</dbReference>
<evidence type="ECO:0000259" key="5">
    <source>
        <dbReference type="PROSITE" id="PS50932"/>
    </source>
</evidence>
<dbReference type="GO" id="GO:0000976">
    <property type="term" value="F:transcription cis-regulatory region binding"/>
    <property type="evidence" value="ECO:0007669"/>
    <property type="project" value="TreeGrafter"/>
</dbReference>
<dbReference type="Gene3D" id="3.40.50.2300">
    <property type="match status" value="2"/>
</dbReference>
<dbReference type="OrthoDB" id="9784962at2"/>
<sequence>MTHSADGERLTIQDVAKIAGVSASTVSRVLNGSPLVREATRKQVEEAVRRLRYAPHPVARGLRLRSGHLLGLIVSDLSFPFFGEVMKGIHAAAAARGYGVLLANSDARPDRELELLEEMRRRGCDASLLITGDYRPEHAVFVRRSRVPVVLASAHVADAEVPCVGVDNAGAAFEMMRHLLELGHRRIGIIRGSLADPVTSGERLKGCRLALQGADLAWDETLVEEGDFSIRGGREAMERLLKRGAPPSALFAFSDEMALGALQALHRAGLRVPEDVALAGFDDLALAEGVEPPLTTIAQPRFQMGWVSAELAMDLAEGRPVGMVKRVLPHRLVVRRSSQRALAQGKPPAGRRAAAAGYPDG</sequence>
<evidence type="ECO:0000256" key="4">
    <source>
        <dbReference type="SAM" id="MobiDB-lite"/>
    </source>
</evidence>
<reference evidence="7" key="1">
    <citation type="submission" date="2015-07" db="EMBL/GenBank/DDBJ databases">
        <title>Complete genome sequence and phylogenetic analysis of Limnochorda pilosa.</title>
        <authorList>
            <person name="Watanabe M."/>
            <person name="Kojima H."/>
            <person name="Fukui M."/>
        </authorList>
    </citation>
    <scope>NUCLEOTIDE SEQUENCE [LARGE SCALE GENOMIC DNA]</scope>
    <source>
        <strain evidence="7">HC45</strain>
    </source>
</reference>
<dbReference type="InterPro" id="IPR046335">
    <property type="entry name" value="LacI/GalR-like_sensor"/>
</dbReference>
<dbReference type="EMBL" id="AP014924">
    <property type="protein sequence ID" value="BAS26051.1"/>
    <property type="molecule type" value="Genomic_DNA"/>
</dbReference>
<evidence type="ECO:0000313" key="7">
    <source>
        <dbReference type="Proteomes" id="UP000065807"/>
    </source>
</evidence>
<dbReference type="Gene3D" id="1.10.260.40">
    <property type="entry name" value="lambda repressor-like DNA-binding domains"/>
    <property type="match status" value="1"/>
</dbReference>
<name>A0A0K2SG21_LIMPI</name>
<dbReference type="PANTHER" id="PTHR30146:SF109">
    <property type="entry name" value="HTH-TYPE TRANSCRIPTIONAL REGULATOR GALS"/>
    <property type="match status" value="1"/>
</dbReference>
<keyword evidence="2" id="KW-0238">DNA-binding</keyword>
<dbReference type="STRING" id="1555112.LIP_0194"/>
<evidence type="ECO:0000256" key="2">
    <source>
        <dbReference type="ARBA" id="ARBA00023125"/>
    </source>
</evidence>
<dbReference type="PANTHER" id="PTHR30146">
    <property type="entry name" value="LACI-RELATED TRANSCRIPTIONAL REPRESSOR"/>
    <property type="match status" value="1"/>
</dbReference>
<dbReference type="PATRIC" id="fig|1555112.3.peg.200"/>
<dbReference type="Pfam" id="PF13377">
    <property type="entry name" value="Peripla_BP_3"/>
    <property type="match status" value="1"/>
</dbReference>
<evidence type="ECO:0000256" key="1">
    <source>
        <dbReference type="ARBA" id="ARBA00023015"/>
    </source>
</evidence>
<gene>
    <name evidence="6" type="ORF">LIP_0194</name>
</gene>
<organism evidence="6 7">
    <name type="scientific">Limnochorda pilosa</name>
    <dbReference type="NCBI Taxonomy" id="1555112"/>
    <lineage>
        <taxon>Bacteria</taxon>
        <taxon>Bacillati</taxon>
        <taxon>Bacillota</taxon>
        <taxon>Limnochordia</taxon>
        <taxon>Limnochordales</taxon>
        <taxon>Limnochordaceae</taxon>
        <taxon>Limnochorda</taxon>
    </lineage>
</organism>
<keyword evidence="1" id="KW-0805">Transcription regulation</keyword>
<dbReference type="SUPFAM" id="SSF47413">
    <property type="entry name" value="lambda repressor-like DNA-binding domains"/>
    <property type="match status" value="1"/>
</dbReference>
<dbReference type="SUPFAM" id="SSF53822">
    <property type="entry name" value="Periplasmic binding protein-like I"/>
    <property type="match status" value="1"/>
</dbReference>
<proteinExistence type="predicted"/>
<keyword evidence="7" id="KW-1185">Reference proteome</keyword>
<dbReference type="CDD" id="cd01392">
    <property type="entry name" value="HTH_LacI"/>
    <property type="match status" value="1"/>
</dbReference>
<dbReference type="InterPro" id="IPR000843">
    <property type="entry name" value="HTH_LacI"/>
</dbReference>
<dbReference type="AlphaFoldDB" id="A0A0K2SG21"/>
<feature type="compositionally biased region" description="Low complexity" evidence="4">
    <location>
        <begin position="347"/>
        <end position="361"/>
    </location>
</feature>
<dbReference type="Proteomes" id="UP000065807">
    <property type="component" value="Chromosome"/>
</dbReference>
<dbReference type="CDD" id="cd06267">
    <property type="entry name" value="PBP1_LacI_sugar_binding-like"/>
    <property type="match status" value="1"/>
</dbReference>
<protein>
    <submittedName>
        <fullName evidence="6">Transcriptional regulator, LacI family</fullName>
    </submittedName>
</protein>
<dbReference type="PRINTS" id="PR00036">
    <property type="entry name" value="HTHLACI"/>
</dbReference>
<evidence type="ECO:0000313" key="6">
    <source>
        <dbReference type="EMBL" id="BAS26051.1"/>
    </source>
</evidence>
<keyword evidence="3" id="KW-0804">Transcription</keyword>
<feature type="domain" description="HTH lacI-type" evidence="5">
    <location>
        <begin position="10"/>
        <end position="64"/>
    </location>
</feature>
<dbReference type="InterPro" id="IPR010982">
    <property type="entry name" value="Lambda_DNA-bd_dom_sf"/>
</dbReference>
<dbReference type="KEGG" id="lpil:LIP_0194"/>
<dbReference type="SMART" id="SM00354">
    <property type="entry name" value="HTH_LACI"/>
    <property type="match status" value="1"/>
</dbReference>
<reference evidence="7" key="2">
    <citation type="journal article" date="2016" name="Int. J. Syst. Evol. Microbiol.">
        <title>Complete genome sequence and cell structure of Limnochorda pilosa, a Gram-negative spore-former within the phylum Firmicutes.</title>
        <authorList>
            <person name="Watanabe M."/>
            <person name="Kojima H."/>
            <person name="Fukui M."/>
        </authorList>
    </citation>
    <scope>NUCLEOTIDE SEQUENCE [LARGE SCALE GENOMIC DNA]</scope>
    <source>
        <strain evidence="7">HC45</strain>
    </source>
</reference>
<dbReference type="PROSITE" id="PS00356">
    <property type="entry name" value="HTH_LACI_1"/>
    <property type="match status" value="1"/>
</dbReference>
<accession>A0A0K2SG21</accession>
<evidence type="ECO:0000256" key="3">
    <source>
        <dbReference type="ARBA" id="ARBA00023163"/>
    </source>
</evidence>
<feature type="region of interest" description="Disordered" evidence="4">
    <location>
        <begin position="338"/>
        <end position="361"/>
    </location>
</feature>
<dbReference type="PROSITE" id="PS50932">
    <property type="entry name" value="HTH_LACI_2"/>
    <property type="match status" value="1"/>
</dbReference>
<dbReference type="RefSeq" id="WP_158509505.1">
    <property type="nucleotide sequence ID" value="NZ_AP014924.1"/>
</dbReference>
<dbReference type="GO" id="GO:0003700">
    <property type="term" value="F:DNA-binding transcription factor activity"/>
    <property type="evidence" value="ECO:0007669"/>
    <property type="project" value="TreeGrafter"/>
</dbReference>
<dbReference type="Pfam" id="PF00356">
    <property type="entry name" value="LacI"/>
    <property type="match status" value="1"/>
</dbReference>